<dbReference type="InterPro" id="IPR021480">
    <property type="entry name" value="Zinc_ribbon_12"/>
</dbReference>
<feature type="compositionally biased region" description="Basic and acidic residues" evidence="2">
    <location>
        <begin position="620"/>
        <end position="644"/>
    </location>
</feature>
<feature type="region of interest" description="Disordered" evidence="2">
    <location>
        <begin position="613"/>
        <end position="658"/>
    </location>
</feature>
<feature type="compositionally biased region" description="Basic and acidic residues" evidence="2">
    <location>
        <begin position="53"/>
        <end position="66"/>
    </location>
</feature>
<dbReference type="GO" id="GO:1900150">
    <property type="term" value="P:regulation of defense response to fungus"/>
    <property type="evidence" value="ECO:0007669"/>
    <property type="project" value="InterPro"/>
</dbReference>
<dbReference type="InterPro" id="IPR055126">
    <property type="entry name" value="EDR4-like_N"/>
</dbReference>
<dbReference type="Pfam" id="PF22910">
    <property type="entry name" value="EDR4-like_1st"/>
    <property type="match status" value="1"/>
</dbReference>
<dbReference type="EMBL" id="BAABME010012651">
    <property type="protein sequence ID" value="GAA0185360.1"/>
    <property type="molecule type" value="Genomic_DNA"/>
</dbReference>
<comment type="caution">
    <text evidence="5">The sequence shown here is derived from an EMBL/GenBank/DDBJ whole genome shotgun (WGS) entry which is preliminary data.</text>
</comment>
<reference evidence="5 6" key="1">
    <citation type="submission" date="2024-01" db="EMBL/GenBank/DDBJ databases">
        <title>The complete chloroplast genome sequence of Lithospermum erythrorhizon: insights into the phylogenetic relationship among Boraginaceae species and the maternal lineages of purple gromwells.</title>
        <authorList>
            <person name="Okada T."/>
            <person name="Watanabe K."/>
        </authorList>
    </citation>
    <scope>NUCLEOTIDE SEQUENCE [LARGE SCALE GENOMIC DNA]</scope>
</reference>
<dbReference type="Proteomes" id="UP001454036">
    <property type="component" value="Unassembled WGS sequence"/>
</dbReference>
<evidence type="ECO:0000256" key="1">
    <source>
        <dbReference type="SAM" id="Coils"/>
    </source>
</evidence>
<feature type="domain" description="Enhanced disease resistance 4-like N-terminal" evidence="4">
    <location>
        <begin position="6"/>
        <end position="39"/>
    </location>
</feature>
<accession>A0AAV3RXV0</accession>
<evidence type="ECO:0008006" key="7">
    <source>
        <dbReference type="Google" id="ProtNLM"/>
    </source>
</evidence>
<dbReference type="PANTHER" id="PTHR31105">
    <property type="entry name" value="EXTRA-LARGE G-PROTEIN-LIKE"/>
    <property type="match status" value="1"/>
</dbReference>
<feature type="compositionally biased region" description="Basic and acidic residues" evidence="2">
    <location>
        <begin position="712"/>
        <end position="729"/>
    </location>
</feature>
<evidence type="ECO:0000259" key="3">
    <source>
        <dbReference type="Pfam" id="PF11331"/>
    </source>
</evidence>
<keyword evidence="6" id="KW-1185">Reference proteome</keyword>
<feature type="region of interest" description="Disordered" evidence="2">
    <location>
        <begin position="691"/>
        <end position="741"/>
    </location>
</feature>
<organism evidence="5 6">
    <name type="scientific">Lithospermum erythrorhizon</name>
    <name type="common">Purple gromwell</name>
    <name type="synonym">Lithospermum officinale var. erythrorhizon</name>
    <dbReference type="NCBI Taxonomy" id="34254"/>
    <lineage>
        <taxon>Eukaryota</taxon>
        <taxon>Viridiplantae</taxon>
        <taxon>Streptophyta</taxon>
        <taxon>Embryophyta</taxon>
        <taxon>Tracheophyta</taxon>
        <taxon>Spermatophyta</taxon>
        <taxon>Magnoliopsida</taxon>
        <taxon>eudicotyledons</taxon>
        <taxon>Gunneridae</taxon>
        <taxon>Pentapetalae</taxon>
        <taxon>asterids</taxon>
        <taxon>lamiids</taxon>
        <taxon>Boraginales</taxon>
        <taxon>Boraginaceae</taxon>
        <taxon>Boraginoideae</taxon>
        <taxon>Lithospermeae</taxon>
        <taxon>Lithospermum</taxon>
    </lineage>
</organism>
<name>A0AAV3RXV0_LITER</name>
<keyword evidence="1" id="KW-0175">Coiled coil</keyword>
<gene>
    <name evidence="5" type="ORF">LIER_32648</name>
</gene>
<feature type="domain" description="Probable zinc-ribbon" evidence="3">
    <location>
        <begin position="527"/>
        <end position="568"/>
    </location>
</feature>
<evidence type="ECO:0000259" key="4">
    <source>
        <dbReference type="Pfam" id="PF22910"/>
    </source>
</evidence>
<evidence type="ECO:0000313" key="6">
    <source>
        <dbReference type="Proteomes" id="UP001454036"/>
    </source>
</evidence>
<protein>
    <recommendedName>
        <fullName evidence="7">Zinc-ribbon domain-containing protein</fullName>
    </recommendedName>
</protein>
<dbReference type="PANTHER" id="PTHR31105:SF55">
    <property type="entry name" value="ZINC-RIBBON DOMAIN-CONTAINING PROTEIN-RELATED"/>
    <property type="match status" value="1"/>
</dbReference>
<dbReference type="Pfam" id="PF11331">
    <property type="entry name" value="Zn_ribbon_12"/>
    <property type="match status" value="1"/>
</dbReference>
<feature type="compositionally biased region" description="Polar residues" evidence="2">
    <location>
        <begin position="699"/>
        <end position="708"/>
    </location>
</feature>
<evidence type="ECO:0000256" key="2">
    <source>
        <dbReference type="SAM" id="MobiDB-lite"/>
    </source>
</evidence>
<feature type="region of interest" description="Disordered" evidence="2">
    <location>
        <begin position="53"/>
        <end position="133"/>
    </location>
</feature>
<feature type="coiled-coil region" evidence="1">
    <location>
        <begin position="261"/>
        <end position="295"/>
    </location>
</feature>
<evidence type="ECO:0000313" key="5">
    <source>
        <dbReference type="EMBL" id="GAA0185360.1"/>
    </source>
</evidence>
<feature type="compositionally biased region" description="Basic and acidic residues" evidence="2">
    <location>
        <begin position="87"/>
        <end position="98"/>
    </location>
</feature>
<dbReference type="AlphaFoldDB" id="A0AAV3RXV0"/>
<proteinExistence type="predicted"/>
<sequence>MEEASKVRLVRCPKCGNILPQLPNLSVFKCGACFAVLQAKDKEIVDDRLSEVSEEGEKRDVDEKGEINVNSKDVIINEGGDDGMYGSREEGKSQREKSISNSQSAVRTEERKRMAHSVRTRQGGEILGPRFNQGRKIAFHDNDDCRWDLRNSIDDPASPNQGDVDLCRVEQQFANSSLEDEMDGIRPPARSRRTMSVTNDLRMERNGSVSSWRNGENVIQQGRFAKPPYSDEGPSNYETSSYRGYGEQLRYPEGEDGLASVAHLENDRAELLKKLDELKEQISKSGEVVERHLERIPAGRRPPIPPEPYARHGAYTPEGIPFHFEKQAIHSDKYFPAPPNLTVGHRRATSIQRPDLYSNDSYLSNQFPNAFAGYRDAYHPQLSRRPFYQPSRPYSQQGYVDRFPDGRIKFNRDPFMSHPQEATFHQPACSCSHCLNNNWYGPADNPNNMPSILSSRHDPTNVAPYHHMNGTEMGPTSYSSDGSHPYDQLQFTRPPRLMDSKNIGFHNQRPRQVTVSKGGTQVNRPMAGGAPFIACLHCFELLKIPVKILQGTNQGKVKCGACSSIFQLECGIKGIVLSVSGENTHALENASYFSDEVPNDKLLTDHDWLKDNTKIPSSGGHDHSDFVPKESPEEHSSTSRESEKRRLHHISCSSFSEDEESPDSVIFRETVSHPTNLSSLKHDALLSLKDSPHKARPDTLQSNDSTNLHGKVNKDERMGNEKTIVEKINSRQGSVKEAPVASEMDISVNDYTNSAISQASTEVSKEGSKSKINKFAGLVKRSLKDLTGSGHEIEHEKSNILINGHLITERLLKKAEKVAGPIQPGEYWYDYRAGFWGVMGHPCFGIIPPKIEEFKFPIPENCSNGNTKVFVNGRELHQEDLDLLSRRGLPTTRHKYYVIEISGKVVDEQTGEKLESLGKLAPTVERVGHGFGMKIPKFIAQGV</sequence>
<dbReference type="InterPro" id="IPR040244">
    <property type="entry name" value="EDR4-like"/>
</dbReference>